<dbReference type="SUPFAM" id="SSF56112">
    <property type="entry name" value="Protein kinase-like (PK-like)"/>
    <property type="match status" value="1"/>
</dbReference>
<evidence type="ECO:0000256" key="2">
    <source>
        <dbReference type="ARBA" id="ARBA00022527"/>
    </source>
</evidence>
<dbReference type="PATRIC" id="fig|272123.3.peg.2464"/>
<feature type="transmembrane region" description="Helical" evidence="10">
    <location>
        <begin position="369"/>
        <end position="387"/>
    </location>
</feature>
<evidence type="ECO:0000256" key="10">
    <source>
        <dbReference type="SAM" id="Phobius"/>
    </source>
</evidence>
<keyword evidence="10" id="KW-0472">Membrane</keyword>
<dbReference type="PANTHER" id="PTHR24363">
    <property type="entry name" value="SERINE/THREONINE PROTEIN KINASE"/>
    <property type="match status" value="1"/>
</dbReference>
<evidence type="ECO:0000313" key="12">
    <source>
        <dbReference type="EMBL" id="AFZ57720.1"/>
    </source>
</evidence>
<comment type="catalytic activity">
    <reaction evidence="8">
        <text>L-seryl-[protein] + ATP = O-phospho-L-seryl-[protein] + ADP + H(+)</text>
        <dbReference type="Rhea" id="RHEA:17989"/>
        <dbReference type="Rhea" id="RHEA-COMP:9863"/>
        <dbReference type="Rhea" id="RHEA-COMP:11604"/>
        <dbReference type="ChEBI" id="CHEBI:15378"/>
        <dbReference type="ChEBI" id="CHEBI:29999"/>
        <dbReference type="ChEBI" id="CHEBI:30616"/>
        <dbReference type="ChEBI" id="CHEBI:83421"/>
        <dbReference type="ChEBI" id="CHEBI:456216"/>
        <dbReference type="EC" id="2.7.11.1"/>
    </reaction>
</comment>
<dbReference type="SMART" id="SM00220">
    <property type="entry name" value="S_TKc"/>
    <property type="match status" value="1"/>
</dbReference>
<evidence type="ECO:0000313" key="13">
    <source>
        <dbReference type="Proteomes" id="UP000010474"/>
    </source>
</evidence>
<dbReference type="eggNOG" id="COG4252">
    <property type="taxonomic scope" value="Bacteria"/>
</dbReference>
<name>K9ZHA7_ANACC</name>
<protein>
    <recommendedName>
        <fullName evidence="1">non-specific serine/threonine protein kinase</fullName>
        <ecNumber evidence="1">2.7.11.1</ecNumber>
    </recommendedName>
</protein>
<reference evidence="13" key="1">
    <citation type="journal article" date="2013" name="Proc. Natl. Acad. Sci. U.S.A.">
        <title>Improving the coverage of the cyanobacterial phylum using diversity-driven genome sequencing.</title>
        <authorList>
            <person name="Shih P.M."/>
            <person name="Wu D."/>
            <person name="Latifi A."/>
            <person name="Axen S.D."/>
            <person name="Fewer D.P."/>
            <person name="Talla E."/>
            <person name="Calteau A."/>
            <person name="Cai F."/>
            <person name="Tandeau de Marsac N."/>
            <person name="Rippka R."/>
            <person name="Herdman M."/>
            <person name="Sivonen K."/>
            <person name="Coursin T."/>
            <person name="Laurent T."/>
            <person name="Goodwin L."/>
            <person name="Nolan M."/>
            <person name="Davenport K.W."/>
            <person name="Han C.S."/>
            <person name="Rubin E.M."/>
            <person name="Eisen J.A."/>
            <person name="Woyke T."/>
            <person name="Gugger M."/>
            <person name="Kerfeld C.A."/>
        </authorList>
    </citation>
    <scope>NUCLEOTIDE SEQUENCE [LARGE SCALE GENOMIC DNA]</scope>
    <source>
        <strain evidence="13">ATCC 27899 / PCC 7122</strain>
    </source>
</reference>
<dbReference type="GO" id="GO:0005524">
    <property type="term" value="F:ATP binding"/>
    <property type="evidence" value="ECO:0007669"/>
    <property type="project" value="UniProtKB-UniRule"/>
</dbReference>
<dbReference type="KEGG" id="acy:Anacy_2263"/>
<evidence type="ECO:0000256" key="5">
    <source>
        <dbReference type="ARBA" id="ARBA00022777"/>
    </source>
</evidence>
<organism evidence="12 13">
    <name type="scientific">Anabaena cylindrica (strain ATCC 27899 / PCC 7122)</name>
    <dbReference type="NCBI Taxonomy" id="272123"/>
    <lineage>
        <taxon>Bacteria</taxon>
        <taxon>Bacillati</taxon>
        <taxon>Cyanobacteriota</taxon>
        <taxon>Cyanophyceae</taxon>
        <taxon>Nostocales</taxon>
        <taxon>Nostocaceae</taxon>
        <taxon>Anabaena</taxon>
    </lineage>
</organism>
<dbReference type="eggNOG" id="COG0515">
    <property type="taxonomic scope" value="Bacteria"/>
</dbReference>
<sequence>MYLQSAVYCKYYHLPHPGYCRNTVINGILARFRAVFVTDQVSRPVFTSYNWLSIILLTSVGVTVSVWGMRGLKWLQAGELSIYDQMLRDTSQSQKSPLPEPLERRILLVTITQEDLTREKWPLSDQTINKLLEKLESYQPRVIGLNIYRNEQTNLGTDLQKQDNIIGTCLLSNLGRSEIPPPPHFPIENIGFDDVVTDNFNDQVIRRSLLFTESTNTDYKCQTQFSFPALLAIKYLEKEGITYNFNKNKELQIGKTLFPRLDQNAGSYQHTDADGYQILLNYRHPNNLVQQVTLTQVLANQINPNWVKDRLVIIGTTAASVHPGYYTPYSGLPDQPARMPRVFIHAQVASQILSTVLDGRPLIYYWTDWAEFLWIWVCALVGAVLAWQWRHPLLLLLVASFILFSLLGIAAGLYLQGIWIPLFAPSLAVVISSITMMLYTSYRTQQENQAILLQVEKQQEAIAQLSLLFDQDTAFPSQFNYLTISDISIPRNEAALLAGRYKISRSLGSGGFGRTYLAADTQRQGNPICVVKQLMPARQDTRFLQVARRLFNTEAEILAVLGKHPQIPELFAYFEDNQEFYLVQEYISGQTLSEELIPEKGVKSEVFVVDMLKEILEILVFIHQYHVIHRDIKPTNIMRCAENNKLVLIDFGAVKLIQPRISGETELATIAIGTRGYSPPEQFAGHPRLSSDIYALGMIAIQAITGISPQELQPNPETGNIMWQHTTTVSTELAAILEKMVCYHFSDRYQSASAVLQDLKSFVIRNS</sequence>
<dbReference type="EMBL" id="CP003659">
    <property type="protein sequence ID" value="AFZ57720.1"/>
    <property type="molecule type" value="Genomic_DNA"/>
</dbReference>
<dbReference type="STRING" id="272123.Anacy_2263"/>
<feature type="transmembrane region" description="Helical" evidence="10">
    <location>
        <begin position="422"/>
        <end position="442"/>
    </location>
</feature>
<dbReference type="GO" id="GO:0004674">
    <property type="term" value="F:protein serine/threonine kinase activity"/>
    <property type="evidence" value="ECO:0007669"/>
    <property type="project" value="UniProtKB-KW"/>
</dbReference>
<evidence type="ECO:0000256" key="1">
    <source>
        <dbReference type="ARBA" id="ARBA00012513"/>
    </source>
</evidence>
<dbReference type="InterPro" id="IPR007890">
    <property type="entry name" value="CHASE2"/>
</dbReference>
<evidence type="ECO:0000256" key="4">
    <source>
        <dbReference type="ARBA" id="ARBA00022741"/>
    </source>
</evidence>
<keyword evidence="3" id="KW-0808">Transferase</keyword>
<feature type="domain" description="Protein kinase" evidence="11">
    <location>
        <begin position="501"/>
        <end position="763"/>
    </location>
</feature>
<dbReference type="PROSITE" id="PS00107">
    <property type="entry name" value="PROTEIN_KINASE_ATP"/>
    <property type="match status" value="1"/>
</dbReference>
<feature type="binding site" evidence="9">
    <location>
        <position position="532"/>
    </location>
    <ligand>
        <name>ATP</name>
        <dbReference type="ChEBI" id="CHEBI:30616"/>
    </ligand>
</feature>
<accession>K9ZHA7</accession>
<evidence type="ECO:0000259" key="11">
    <source>
        <dbReference type="PROSITE" id="PS50011"/>
    </source>
</evidence>
<dbReference type="PROSITE" id="PS50011">
    <property type="entry name" value="PROTEIN_KINASE_DOM"/>
    <property type="match status" value="1"/>
</dbReference>
<dbReference type="Gene3D" id="3.30.200.20">
    <property type="entry name" value="Phosphorylase Kinase, domain 1"/>
    <property type="match status" value="1"/>
</dbReference>
<dbReference type="Pfam" id="PF05226">
    <property type="entry name" value="CHASE2"/>
    <property type="match status" value="1"/>
</dbReference>
<evidence type="ECO:0000256" key="6">
    <source>
        <dbReference type="ARBA" id="ARBA00022840"/>
    </source>
</evidence>
<dbReference type="Pfam" id="PF00069">
    <property type="entry name" value="Pkinase"/>
    <property type="match status" value="1"/>
</dbReference>
<evidence type="ECO:0000256" key="3">
    <source>
        <dbReference type="ARBA" id="ARBA00022679"/>
    </source>
</evidence>
<comment type="catalytic activity">
    <reaction evidence="7">
        <text>L-threonyl-[protein] + ATP = O-phospho-L-threonyl-[protein] + ADP + H(+)</text>
        <dbReference type="Rhea" id="RHEA:46608"/>
        <dbReference type="Rhea" id="RHEA-COMP:11060"/>
        <dbReference type="Rhea" id="RHEA-COMP:11605"/>
        <dbReference type="ChEBI" id="CHEBI:15378"/>
        <dbReference type="ChEBI" id="CHEBI:30013"/>
        <dbReference type="ChEBI" id="CHEBI:30616"/>
        <dbReference type="ChEBI" id="CHEBI:61977"/>
        <dbReference type="ChEBI" id="CHEBI:456216"/>
        <dbReference type="EC" id="2.7.11.1"/>
    </reaction>
</comment>
<dbReference type="PANTHER" id="PTHR24363:SF0">
    <property type="entry name" value="SERINE_THREONINE KINASE LIKE DOMAIN CONTAINING 1"/>
    <property type="match status" value="1"/>
</dbReference>
<evidence type="ECO:0000256" key="9">
    <source>
        <dbReference type="PROSITE-ProRule" id="PRU10141"/>
    </source>
</evidence>
<dbReference type="InterPro" id="IPR017441">
    <property type="entry name" value="Protein_kinase_ATP_BS"/>
</dbReference>
<evidence type="ECO:0000256" key="7">
    <source>
        <dbReference type="ARBA" id="ARBA00047899"/>
    </source>
</evidence>
<keyword evidence="4 9" id="KW-0547">Nucleotide-binding</keyword>
<keyword evidence="5" id="KW-0418">Kinase</keyword>
<dbReference type="CDD" id="cd14014">
    <property type="entry name" value="STKc_PknB_like"/>
    <property type="match status" value="1"/>
</dbReference>
<feature type="transmembrane region" description="Helical" evidence="10">
    <location>
        <begin position="393"/>
        <end position="415"/>
    </location>
</feature>
<gene>
    <name evidence="12" type="ordered locus">Anacy_2263</name>
</gene>
<evidence type="ECO:0000256" key="8">
    <source>
        <dbReference type="ARBA" id="ARBA00048679"/>
    </source>
</evidence>
<keyword evidence="10" id="KW-1133">Transmembrane helix</keyword>
<dbReference type="EC" id="2.7.11.1" evidence="1"/>
<keyword evidence="6 9" id="KW-0067">ATP-binding</keyword>
<keyword evidence="2" id="KW-0723">Serine/threonine-protein kinase</keyword>
<dbReference type="Proteomes" id="UP000010474">
    <property type="component" value="Chromosome"/>
</dbReference>
<dbReference type="AlphaFoldDB" id="K9ZHA7"/>
<dbReference type="HOGENOM" id="CLU_013805_0_0_3"/>
<dbReference type="InterPro" id="IPR011009">
    <property type="entry name" value="Kinase-like_dom_sf"/>
</dbReference>
<proteinExistence type="predicted"/>
<feature type="transmembrane region" description="Helical" evidence="10">
    <location>
        <begin position="49"/>
        <end position="69"/>
    </location>
</feature>
<dbReference type="SUPFAM" id="SSF82866">
    <property type="entry name" value="Multidrug efflux transporter AcrB transmembrane domain"/>
    <property type="match status" value="1"/>
</dbReference>
<keyword evidence="13" id="KW-1185">Reference proteome</keyword>
<dbReference type="SMART" id="SM01080">
    <property type="entry name" value="CHASE2"/>
    <property type="match status" value="1"/>
</dbReference>
<keyword evidence="10" id="KW-0812">Transmembrane</keyword>
<dbReference type="Gene3D" id="1.10.510.10">
    <property type="entry name" value="Transferase(Phosphotransferase) domain 1"/>
    <property type="match status" value="1"/>
</dbReference>
<dbReference type="InterPro" id="IPR000719">
    <property type="entry name" value="Prot_kinase_dom"/>
</dbReference>